<feature type="domain" description="DUF668" evidence="2">
    <location>
        <begin position="375"/>
        <end position="433"/>
    </location>
</feature>
<evidence type="ECO:0000256" key="1">
    <source>
        <dbReference type="SAM" id="MobiDB-lite"/>
    </source>
</evidence>
<proteinExistence type="predicted"/>
<gene>
    <name evidence="4" type="ORF">HKW66_Vig0192410</name>
</gene>
<organism evidence="4 5">
    <name type="scientific">Phaseolus angularis</name>
    <name type="common">Azuki bean</name>
    <name type="synonym">Vigna angularis</name>
    <dbReference type="NCBI Taxonomy" id="3914"/>
    <lineage>
        <taxon>Eukaryota</taxon>
        <taxon>Viridiplantae</taxon>
        <taxon>Streptophyta</taxon>
        <taxon>Embryophyta</taxon>
        <taxon>Tracheophyta</taxon>
        <taxon>Spermatophyta</taxon>
        <taxon>Magnoliopsida</taxon>
        <taxon>eudicotyledons</taxon>
        <taxon>Gunneridae</taxon>
        <taxon>Pentapetalae</taxon>
        <taxon>rosids</taxon>
        <taxon>fabids</taxon>
        <taxon>Fabales</taxon>
        <taxon>Fabaceae</taxon>
        <taxon>Papilionoideae</taxon>
        <taxon>50 kb inversion clade</taxon>
        <taxon>NPAAA clade</taxon>
        <taxon>indigoferoid/millettioid clade</taxon>
        <taxon>Phaseoleae</taxon>
        <taxon>Vigna</taxon>
    </lineage>
</organism>
<evidence type="ECO:0008006" key="6">
    <source>
        <dbReference type="Google" id="ProtNLM"/>
    </source>
</evidence>
<accession>A0A8T0KRI4</accession>
<dbReference type="GO" id="GO:0045927">
    <property type="term" value="P:positive regulation of growth"/>
    <property type="evidence" value="ECO:0007669"/>
    <property type="project" value="InterPro"/>
</dbReference>
<dbReference type="PANTHER" id="PTHR31730">
    <property type="entry name" value="OS01G0873900 PROTEIN"/>
    <property type="match status" value="1"/>
</dbReference>
<dbReference type="Pfam" id="PF11961">
    <property type="entry name" value="DUF3475"/>
    <property type="match status" value="1"/>
</dbReference>
<protein>
    <recommendedName>
        <fullName evidence="6">DUF668 domain-containing protein</fullName>
    </recommendedName>
</protein>
<comment type="caution">
    <text evidence="4">The sequence shown here is derived from an EMBL/GenBank/DDBJ whole genome shotgun (WGS) entry which is preliminary data.</text>
</comment>
<name>A0A8T0KRI4_PHAAN</name>
<evidence type="ECO:0000259" key="3">
    <source>
        <dbReference type="Pfam" id="PF11961"/>
    </source>
</evidence>
<feature type="domain" description="DUF3475" evidence="3">
    <location>
        <begin position="154"/>
        <end position="210"/>
    </location>
</feature>
<dbReference type="EMBL" id="JABFOF010000003">
    <property type="protein sequence ID" value="KAG2401722.1"/>
    <property type="molecule type" value="Genomic_DNA"/>
</dbReference>
<dbReference type="InterPro" id="IPR021864">
    <property type="entry name" value="DUF3475"/>
</dbReference>
<dbReference type="InterPro" id="IPR007700">
    <property type="entry name" value="DUF668"/>
</dbReference>
<evidence type="ECO:0000313" key="5">
    <source>
        <dbReference type="Proteomes" id="UP000743370"/>
    </source>
</evidence>
<dbReference type="Proteomes" id="UP000743370">
    <property type="component" value="Unassembled WGS sequence"/>
</dbReference>
<evidence type="ECO:0000259" key="2">
    <source>
        <dbReference type="Pfam" id="PF05003"/>
    </source>
</evidence>
<feature type="compositionally biased region" description="Low complexity" evidence="1">
    <location>
        <begin position="548"/>
        <end position="558"/>
    </location>
</feature>
<dbReference type="Pfam" id="PF05003">
    <property type="entry name" value="DUF668"/>
    <property type="match status" value="1"/>
</dbReference>
<evidence type="ECO:0000313" key="4">
    <source>
        <dbReference type="EMBL" id="KAG2401722.1"/>
    </source>
</evidence>
<feature type="region of interest" description="Disordered" evidence="1">
    <location>
        <begin position="38"/>
        <end position="64"/>
    </location>
</feature>
<reference evidence="4 5" key="1">
    <citation type="submission" date="2020-05" db="EMBL/GenBank/DDBJ databases">
        <title>Vigna angularis (adzuki bean) Var. LongXiaoDou No. 4 denovo assembly.</title>
        <authorList>
            <person name="Xiang H."/>
        </authorList>
    </citation>
    <scope>NUCLEOTIDE SEQUENCE [LARGE SCALE GENOMIC DNA]</scope>
    <source>
        <tissue evidence="4">Leaf</tissue>
    </source>
</reference>
<dbReference type="InterPro" id="IPR045021">
    <property type="entry name" value="PSI1/2/3"/>
</dbReference>
<dbReference type="AlphaFoldDB" id="A0A8T0KRI4"/>
<feature type="region of interest" description="Disordered" evidence="1">
    <location>
        <begin position="520"/>
        <end position="562"/>
    </location>
</feature>
<dbReference type="PANTHER" id="PTHR31730:SF32">
    <property type="entry name" value="PROTEIN PSK SIMULATOR 1"/>
    <property type="match status" value="1"/>
</dbReference>
<sequence>MGGICSRSWKGTVDGVAVDNALSGSSRHANGHANSEAGMAYQSIGPPRSINSNSNALPDDDDLDKHQRESFSFTGLENVSKDRYKVLYRKLYLTNKKENNKDVSEVSSLLGRAGTAGLGKAVEVLDTLGSSMTNLNLSSGFTSGVSTKGNKISILAFEVANTIVKGANLMQSLSKENIRHLKEVVLPSEGVKNLISRDMDELLRIAAADKREELKIFSGEVVRFGNRCRDPQWHNLDRYFEKLCSELTPQKQLKEEAEIVMQQLMTFVQYTAELYHELHALDRFDQDYRRKLQEEDNSNATQRGDSLAILRAELKSQKKHVRNLKKKSLWSKILEEVMEKLVDIVHFLYLEIHEAFGSSDTDKQANDSQSNHKKLGSAGLALHYANIITQIDTLVSRSSSVPPNTRDALYQGLPPNVKSALRSSLYRSEINRKPAGQTDLLRIETLHHADKDKTEAYILELVIWLHHLVSQVRVGNGGIRSPVKSPIRSPTQKTGQLFTQKTCSSPMLTVEDQQMLRDVSKRKLTPGISKSQEFDTTKTRLSKQNRLSKSSSHSPISESKNDIFSTRRLPSVPVIDFDNHRMKALDVIDRVDNIGSS</sequence>